<evidence type="ECO:0000256" key="4">
    <source>
        <dbReference type="ARBA" id="ARBA00023136"/>
    </source>
</evidence>
<dbReference type="InParanoid" id="A0A1X7UGI9"/>
<evidence type="ECO:0000256" key="3">
    <source>
        <dbReference type="ARBA" id="ARBA00022989"/>
    </source>
</evidence>
<feature type="transmembrane region" description="Helical" evidence="5">
    <location>
        <begin position="381"/>
        <end position="405"/>
    </location>
</feature>
<reference evidence="8" key="1">
    <citation type="journal article" date="2010" name="Nature">
        <title>The Amphimedon queenslandica genome and the evolution of animal complexity.</title>
        <authorList>
            <person name="Srivastava M."/>
            <person name="Simakov O."/>
            <person name="Chapman J."/>
            <person name="Fahey B."/>
            <person name="Gauthier M.E."/>
            <person name="Mitros T."/>
            <person name="Richards G.S."/>
            <person name="Conaco C."/>
            <person name="Dacre M."/>
            <person name="Hellsten U."/>
            <person name="Larroux C."/>
            <person name="Putnam N.H."/>
            <person name="Stanke M."/>
            <person name="Adamska M."/>
            <person name="Darling A."/>
            <person name="Degnan S.M."/>
            <person name="Oakley T.H."/>
            <person name="Plachetzki D.C."/>
            <person name="Zhai Y."/>
            <person name="Adamski M."/>
            <person name="Calcino A."/>
            <person name="Cummins S.F."/>
            <person name="Goodstein D.M."/>
            <person name="Harris C."/>
            <person name="Jackson D.J."/>
            <person name="Leys S.P."/>
            <person name="Shu S."/>
            <person name="Woodcroft B.J."/>
            <person name="Vervoort M."/>
            <person name="Kosik K.S."/>
            <person name="Manning G."/>
            <person name="Degnan B.M."/>
            <person name="Rokhsar D.S."/>
        </authorList>
    </citation>
    <scope>NUCLEOTIDE SEQUENCE [LARGE SCALE GENOMIC DNA]</scope>
</reference>
<organism evidence="7">
    <name type="scientific">Amphimedon queenslandica</name>
    <name type="common">Sponge</name>
    <dbReference type="NCBI Taxonomy" id="400682"/>
    <lineage>
        <taxon>Eukaryota</taxon>
        <taxon>Metazoa</taxon>
        <taxon>Porifera</taxon>
        <taxon>Demospongiae</taxon>
        <taxon>Heteroscleromorpha</taxon>
        <taxon>Haplosclerida</taxon>
        <taxon>Niphatidae</taxon>
        <taxon>Amphimedon</taxon>
    </lineage>
</organism>
<dbReference type="PANTHER" id="PTHR16189">
    <property type="entry name" value="TRANSMEMBRANE PROTEIN 104-RELATED"/>
    <property type="match status" value="1"/>
</dbReference>
<protein>
    <recommendedName>
        <fullName evidence="6">Amino acid transporter transmembrane domain-containing protein</fullName>
    </recommendedName>
</protein>
<evidence type="ECO:0000313" key="8">
    <source>
        <dbReference type="Proteomes" id="UP000007879"/>
    </source>
</evidence>
<keyword evidence="8" id="KW-1185">Reference proteome</keyword>
<evidence type="ECO:0000256" key="5">
    <source>
        <dbReference type="SAM" id="Phobius"/>
    </source>
</evidence>
<feature type="transmembrane region" description="Helical" evidence="5">
    <location>
        <begin position="289"/>
        <end position="310"/>
    </location>
</feature>
<keyword evidence="3 5" id="KW-1133">Transmembrane helix</keyword>
<feature type="transmembrane region" description="Helical" evidence="5">
    <location>
        <begin position="331"/>
        <end position="354"/>
    </location>
</feature>
<dbReference type="AlphaFoldDB" id="A0A1X7UGI9"/>
<dbReference type="EnsemblMetazoa" id="XM_003387987.3">
    <property type="protein sequence ID" value="XP_003388035.1"/>
    <property type="gene ID" value="LOC100633436"/>
</dbReference>
<evidence type="ECO:0000256" key="1">
    <source>
        <dbReference type="ARBA" id="ARBA00004370"/>
    </source>
</evidence>
<evidence type="ECO:0000259" key="6">
    <source>
        <dbReference type="Pfam" id="PF01490"/>
    </source>
</evidence>
<feature type="transmembrane region" description="Helical" evidence="5">
    <location>
        <begin position="38"/>
        <end position="59"/>
    </location>
</feature>
<reference evidence="7" key="2">
    <citation type="submission" date="2017-05" db="UniProtKB">
        <authorList>
            <consortium name="EnsemblMetazoa"/>
        </authorList>
    </citation>
    <scope>IDENTIFICATION</scope>
</reference>
<dbReference type="Pfam" id="PF01490">
    <property type="entry name" value="Aa_trans"/>
    <property type="match status" value="1"/>
</dbReference>
<name>A0A1X7UGI9_AMPQE</name>
<dbReference type="OrthoDB" id="10254929at2759"/>
<keyword evidence="2 5" id="KW-0812">Transmembrane</keyword>
<comment type="subcellular location">
    <subcellularLocation>
        <location evidence="1">Membrane</location>
    </subcellularLocation>
</comment>
<accession>A0A1X7UGI9</accession>
<dbReference type="PANTHER" id="PTHR16189:SF2">
    <property type="entry name" value="AMINO ACID TRANSPORTER TRANSMEMBRANE DOMAIN-CONTAINING PROTEIN"/>
    <property type="match status" value="1"/>
</dbReference>
<dbReference type="GO" id="GO:0016020">
    <property type="term" value="C:membrane"/>
    <property type="evidence" value="ECO:0007669"/>
    <property type="project" value="UniProtKB-SubCell"/>
</dbReference>
<gene>
    <name evidence="7" type="primary">100633436</name>
</gene>
<feature type="transmembrane region" description="Helical" evidence="5">
    <location>
        <begin position="204"/>
        <end position="224"/>
    </location>
</feature>
<evidence type="ECO:0000313" key="7">
    <source>
        <dbReference type="EnsemblMetazoa" id="Aqu2.1.26892_001"/>
    </source>
</evidence>
<feature type="transmembrane region" description="Helical" evidence="5">
    <location>
        <begin position="550"/>
        <end position="576"/>
    </location>
</feature>
<dbReference type="EnsemblMetazoa" id="Aqu2.1.26892_001">
    <property type="protein sequence ID" value="Aqu2.1.26892_001"/>
    <property type="gene ID" value="Aqu2.1.26892"/>
</dbReference>
<feature type="transmembrane region" description="Helical" evidence="5">
    <location>
        <begin position="144"/>
        <end position="169"/>
    </location>
</feature>
<feature type="transmembrane region" description="Helical" evidence="5">
    <location>
        <begin position="434"/>
        <end position="454"/>
    </location>
</feature>
<feature type="transmembrane region" description="Helical" evidence="5">
    <location>
        <begin position="236"/>
        <end position="254"/>
    </location>
</feature>
<evidence type="ECO:0000256" key="2">
    <source>
        <dbReference type="ARBA" id="ARBA00022692"/>
    </source>
</evidence>
<dbReference type="Proteomes" id="UP000007879">
    <property type="component" value="Unassembled WGS sequence"/>
</dbReference>
<keyword evidence="4 5" id="KW-0472">Membrane</keyword>
<feature type="transmembrane region" description="Helical" evidence="5">
    <location>
        <begin position="65"/>
        <end position="86"/>
    </location>
</feature>
<proteinExistence type="predicted"/>
<dbReference type="InterPro" id="IPR013057">
    <property type="entry name" value="AA_transpt_TM"/>
</dbReference>
<sequence>MGSKLGDCLQYFIPDWPCVPQRFKSANGKDGEPRTVNLFLGFFFMVNFVLGTGFLGIPFGFVHGGLLVGIITLTIVAVMAWLCALWEVEAMARAQAIWEYRSSDTVSDSSGSSSTPFPKFYIAQNRKFEPSELCEVFVGRWLKIVYLILFSIYSSLACISYSTVVGTAWSVNLPLNFGSFQECSDTDFLNRLLPAFHPGGCLHAYWFCLMLFAVLVVPISLLDLKEQAIVQLILGLLRFFTLGAIIIYCLVYLFEGDTLPTCDADNNDTMNSSLFYDNSTETFESMDHIVFHFNFYNWVAAIPVFVYAFILHQGIPGLTHPIRNKKYLRGYFNLLFLLITFLYGLLGVVVALWFRDCVNETCTLNWHPMTSSSHHAAIRALSYYIIIFPSIDVCSVFPLMIHTIVNNIYTVVFGRDTSQTTGVKHKLIQVGMKFTASILPIVIGFFVSNLVYVLKYAGLLGFFISLFFPMLFQLSSQWVCCHLFTVGKSSDRVAKNIASSSQGPTIQEKQPLLPNGKGSLYEKGIGWFIFDFLFTFKYRDSYKTPYSTPLSYPICVIGFFVVAVICFVLTIISLFVKET</sequence>
<feature type="domain" description="Amino acid transporter transmembrane" evidence="6">
    <location>
        <begin position="41"/>
        <end position="475"/>
    </location>
</feature>
<dbReference type="eggNOG" id="KOG3832">
    <property type="taxonomic scope" value="Eukaryota"/>
</dbReference>
<dbReference type="KEGG" id="aqu:100633436"/>